<organism evidence="1 2">
    <name type="scientific">Bonamia ostreae</name>
    <dbReference type="NCBI Taxonomy" id="126728"/>
    <lineage>
        <taxon>Eukaryota</taxon>
        <taxon>Sar</taxon>
        <taxon>Rhizaria</taxon>
        <taxon>Endomyxa</taxon>
        <taxon>Ascetosporea</taxon>
        <taxon>Haplosporida</taxon>
        <taxon>Bonamia</taxon>
    </lineage>
</organism>
<gene>
    <name evidence="1" type="ORF">MHBO_001195</name>
</gene>
<proteinExistence type="predicted"/>
<name>A0ABV2AIA9_9EUKA</name>
<dbReference type="Proteomes" id="UP001439008">
    <property type="component" value="Unassembled WGS sequence"/>
</dbReference>
<protein>
    <submittedName>
        <fullName evidence="1">Uncharacterized protein</fullName>
    </submittedName>
</protein>
<sequence length="89" mass="10340">MNRPKRALRGFHQNIHRTDSSDFYEFKVSGSNWELVLVADSEDVDLYISTQHGEVWFNFHLAGFLQSRVAAGQFGKRQEVFRPRPIRGS</sequence>
<evidence type="ECO:0000313" key="2">
    <source>
        <dbReference type="Proteomes" id="UP001439008"/>
    </source>
</evidence>
<dbReference type="EMBL" id="JBDODL010000262">
    <property type="protein sequence ID" value="MES1919347.1"/>
    <property type="molecule type" value="Genomic_DNA"/>
</dbReference>
<reference evidence="1 2" key="1">
    <citation type="journal article" date="2024" name="BMC Biol.">
        <title>Comparative genomics of Ascetosporea gives new insight into the evolutionary basis for animal parasitism in Rhizaria.</title>
        <authorList>
            <person name="Hiltunen Thoren M."/>
            <person name="Onut-Brannstrom I."/>
            <person name="Alfjorden A."/>
            <person name="Peckova H."/>
            <person name="Swords F."/>
            <person name="Hooper C."/>
            <person name="Holzer A.S."/>
            <person name="Bass D."/>
            <person name="Burki F."/>
        </authorList>
    </citation>
    <scope>NUCLEOTIDE SEQUENCE [LARGE SCALE GENOMIC DNA]</scope>
    <source>
        <strain evidence="1">20-A016</strain>
    </source>
</reference>
<comment type="caution">
    <text evidence="1">The sequence shown here is derived from an EMBL/GenBank/DDBJ whole genome shotgun (WGS) entry which is preliminary data.</text>
</comment>
<accession>A0ABV2AIA9</accession>
<keyword evidence="2" id="KW-1185">Reference proteome</keyword>
<evidence type="ECO:0000313" key="1">
    <source>
        <dbReference type="EMBL" id="MES1919347.1"/>
    </source>
</evidence>